<reference evidence="2" key="2">
    <citation type="submission" date="2020-05" db="EMBL/GenBank/DDBJ databases">
        <authorList>
            <person name="Kim H.-S."/>
            <person name="Proctor R.H."/>
            <person name="Brown D.W."/>
        </authorList>
    </citation>
    <scope>NUCLEOTIDE SEQUENCE</scope>
    <source>
        <strain evidence="2">NRRL 20472</strain>
    </source>
</reference>
<comment type="caution">
    <text evidence="2">The sequence shown here is derived from an EMBL/GenBank/DDBJ whole genome shotgun (WGS) entry which is preliminary data.</text>
</comment>
<dbReference type="PROSITE" id="PS51186">
    <property type="entry name" value="GNAT"/>
    <property type="match status" value="1"/>
</dbReference>
<keyword evidence="3" id="KW-1185">Reference proteome</keyword>
<dbReference type="EMBL" id="JABEXW010001020">
    <property type="protein sequence ID" value="KAF4949138.1"/>
    <property type="molecule type" value="Genomic_DNA"/>
</dbReference>
<organism evidence="2 3">
    <name type="scientific">Fusarium sarcochroum</name>
    <dbReference type="NCBI Taxonomy" id="1208366"/>
    <lineage>
        <taxon>Eukaryota</taxon>
        <taxon>Fungi</taxon>
        <taxon>Dikarya</taxon>
        <taxon>Ascomycota</taxon>
        <taxon>Pezizomycotina</taxon>
        <taxon>Sordariomycetes</taxon>
        <taxon>Hypocreomycetidae</taxon>
        <taxon>Hypocreales</taxon>
        <taxon>Nectriaceae</taxon>
        <taxon>Fusarium</taxon>
        <taxon>Fusarium lateritium species complex</taxon>
    </lineage>
</organism>
<proteinExistence type="predicted"/>
<dbReference type="AlphaFoldDB" id="A0A8H4T0H5"/>
<dbReference type="PANTHER" id="PTHR43792:SF1">
    <property type="entry name" value="N-ACETYLTRANSFERASE DOMAIN-CONTAINING PROTEIN"/>
    <property type="match status" value="1"/>
</dbReference>
<evidence type="ECO:0000313" key="3">
    <source>
        <dbReference type="Proteomes" id="UP000622797"/>
    </source>
</evidence>
<accession>A0A8H4T0H5</accession>
<name>A0A8H4T0H5_9HYPO</name>
<dbReference type="OrthoDB" id="4072826at2759"/>
<dbReference type="InterPro" id="IPR016181">
    <property type="entry name" value="Acyl_CoA_acyltransferase"/>
</dbReference>
<reference evidence="2" key="1">
    <citation type="journal article" date="2020" name="BMC Genomics">
        <title>Correction to: Identification and distribution of gene clusters required for synthesis of sphingolipid metabolism inhibitors in diverse species of the filamentous fungus Fusarium.</title>
        <authorList>
            <person name="Kim H.S."/>
            <person name="Lohmar J.M."/>
            <person name="Busman M."/>
            <person name="Brown D.W."/>
            <person name="Naumann T.A."/>
            <person name="Divon H.H."/>
            <person name="Lysoe E."/>
            <person name="Uhlig S."/>
            <person name="Proctor R.H."/>
        </authorList>
    </citation>
    <scope>NUCLEOTIDE SEQUENCE</scope>
    <source>
        <strain evidence="2">NRRL 20472</strain>
    </source>
</reference>
<dbReference type="GO" id="GO:0016747">
    <property type="term" value="F:acyltransferase activity, transferring groups other than amino-acyl groups"/>
    <property type="evidence" value="ECO:0007669"/>
    <property type="project" value="InterPro"/>
</dbReference>
<gene>
    <name evidence="2" type="ORF">FSARC_13576</name>
</gene>
<dbReference type="SUPFAM" id="SSF55729">
    <property type="entry name" value="Acyl-CoA N-acyltransferases (Nat)"/>
    <property type="match status" value="1"/>
</dbReference>
<dbReference type="Proteomes" id="UP000622797">
    <property type="component" value="Unassembled WGS sequence"/>
</dbReference>
<dbReference type="InterPro" id="IPR000182">
    <property type="entry name" value="GNAT_dom"/>
</dbReference>
<dbReference type="Pfam" id="PF13302">
    <property type="entry name" value="Acetyltransf_3"/>
    <property type="match status" value="1"/>
</dbReference>
<dbReference type="InterPro" id="IPR051531">
    <property type="entry name" value="N-acetyltransferase"/>
</dbReference>
<feature type="domain" description="N-acetyltransferase" evidence="1">
    <location>
        <begin position="57"/>
        <end position="258"/>
    </location>
</feature>
<dbReference type="PANTHER" id="PTHR43792">
    <property type="entry name" value="GNAT FAMILY, PUTATIVE (AFU_ORTHOLOGUE AFUA_3G00765)-RELATED-RELATED"/>
    <property type="match status" value="1"/>
</dbReference>
<evidence type="ECO:0000313" key="2">
    <source>
        <dbReference type="EMBL" id="KAF4949138.1"/>
    </source>
</evidence>
<protein>
    <recommendedName>
        <fullName evidence="1">N-acetyltransferase domain-containing protein</fullName>
    </recommendedName>
</protein>
<sequence length="265" mass="29785">METMAPLQQALPSLNIYVNQEDFQNLGMTPWFSYSVTLPERPIPGASDRAPIETERLVIRPFNMKDLDAFDELRRNSELQKFSTARGRPNKDKEESNRQLHSLVQDDQCHWYFGAFLKSTNELIGEGGVPDCLAMAASISGWPEAEFLLKPEYQRQGYGTELFTALADSWWNLPRERRRHQLVPLVAPGKEPGDSMHECLVLQWEAGNEAAKHFFAKVLAQAPVAAQGGCESIDVRDGREGTIVRWAGTVIANPKPMPEDEDSDA</sequence>
<dbReference type="Gene3D" id="3.40.630.30">
    <property type="match status" value="1"/>
</dbReference>
<evidence type="ECO:0000259" key="1">
    <source>
        <dbReference type="PROSITE" id="PS51186"/>
    </source>
</evidence>